<dbReference type="PANTHER" id="PTHR45864:SF2">
    <property type="entry name" value="PROTEIN PHOSPHATASE SLINGSHOT"/>
    <property type="match status" value="1"/>
</dbReference>
<dbReference type="InterPro" id="IPR000340">
    <property type="entry name" value="Dual-sp_phosphatase_cat-dom"/>
</dbReference>
<feature type="non-terminal residue" evidence="6">
    <location>
        <position position="1"/>
    </location>
</feature>
<keyword evidence="2" id="KW-0904">Protein phosphatase</keyword>
<dbReference type="OrthoDB" id="5779068at2759"/>
<dbReference type="GO" id="GO:0030837">
    <property type="term" value="P:negative regulation of actin filament polymerization"/>
    <property type="evidence" value="ECO:0007669"/>
    <property type="project" value="InterPro"/>
</dbReference>
<name>A0A7R9BLU8_9CRUS</name>
<evidence type="ECO:0000256" key="3">
    <source>
        <dbReference type="SAM" id="MobiDB-lite"/>
    </source>
</evidence>
<dbReference type="AlphaFoldDB" id="A0A7R9BLU8"/>
<dbReference type="Proteomes" id="UP000678499">
    <property type="component" value="Unassembled WGS sequence"/>
</dbReference>
<accession>A0A7R9BLU8</accession>
<dbReference type="InterPro" id="IPR043587">
    <property type="entry name" value="Phosphatase_SSH-like"/>
</dbReference>
<dbReference type="PROSITE" id="PS00383">
    <property type="entry name" value="TYR_PHOSPHATASE_1"/>
    <property type="match status" value="1"/>
</dbReference>
<evidence type="ECO:0000313" key="7">
    <source>
        <dbReference type="Proteomes" id="UP000678499"/>
    </source>
</evidence>
<feature type="domain" description="Tyrosine specific protein phosphatases" evidence="5">
    <location>
        <begin position="1"/>
        <end position="45"/>
    </location>
</feature>
<dbReference type="InterPro" id="IPR000387">
    <property type="entry name" value="Tyr_Pase_dom"/>
</dbReference>
<proteinExistence type="predicted"/>
<dbReference type="EMBL" id="CAJPEX010000988">
    <property type="protein sequence ID" value="CAG0917875.1"/>
    <property type="molecule type" value="Genomic_DNA"/>
</dbReference>
<reference evidence="6" key="1">
    <citation type="submission" date="2020-11" db="EMBL/GenBank/DDBJ databases">
        <authorList>
            <person name="Tran Van P."/>
        </authorList>
    </citation>
    <scope>NUCLEOTIDE SEQUENCE</scope>
</reference>
<dbReference type="GO" id="GO:0003779">
    <property type="term" value="F:actin binding"/>
    <property type="evidence" value="ECO:0007669"/>
    <property type="project" value="InterPro"/>
</dbReference>
<evidence type="ECO:0000259" key="4">
    <source>
        <dbReference type="PROSITE" id="PS50054"/>
    </source>
</evidence>
<dbReference type="GO" id="GO:0004721">
    <property type="term" value="F:phosphoprotein phosphatase activity"/>
    <property type="evidence" value="ECO:0007669"/>
    <property type="project" value="UniProtKB-KW"/>
</dbReference>
<keyword evidence="7" id="KW-1185">Reference proteome</keyword>
<feature type="region of interest" description="Disordered" evidence="3">
    <location>
        <begin position="113"/>
        <end position="188"/>
    </location>
</feature>
<dbReference type="InterPro" id="IPR029021">
    <property type="entry name" value="Prot-tyrosine_phosphatase-like"/>
</dbReference>
<feature type="region of interest" description="Disordered" evidence="3">
    <location>
        <begin position="463"/>
        <end position="484"/>
    </location>
</feature>
<dbReference type="Gene3D" id="3.90.190.10">
    <property type="entry name" value="Protein tyrosine phosphatase superfamily"/>
    <property type="match status" value="1"/>
</dbReference>
<dbReference type="Pfam" id="PF00782">
    <property type="entry name" value="DSPc"/>
    <property type="match status" value="1"/>
</dbReference>
<evidence type="ECO:0000256" key="2">
    <source>
        <dbReference type="ARBA" id="ARBA00022912"/>
    </source>
</evidence>
<evidence type="ECO:0000313" key="6">
    <source>
        <dbReference type="EMBL" id="CAD7277723.1"/>
    </source>
</evidence>
<evidence type="ECO:0000256" key="1">
    <source>
        <dbReference type="ARBA" id="ARBA00022801"/>
    </source>
</evidence>
<feature type="region of interest" description="Disordered" evidence="3">
    <location>
        <begin position="372"/>
        <end position="398"/>
    </location>
</feature>
<dbReference type="PANTHER" id="PTHR45864">
    <property type="entry name" value="SLINGSHOT PROTEIN PHOSPHATASE HOMOLOG"/>
    <property type="match status" value="1"/>
</dbReference>
<feature type="compositionally biased region" description="Polar residues" evidence="3">
    <location>
        <begin position="372"/>
        <end position="382"/>
    </location>
</feature>
<organism evidence="6">
    <name type="scientific">Notodromas monacha</name>
    <dbReference type="NCBI Taxonomy" id="399045"/>
    <lineage>
        <taxon>Eukaryota</taxon>
        <taxon>Metazoa</taxon>
        <taxon>Ecdysozoa</taxon>
        <taxon>Arthropoda</taxon>
        <taxon>Crustacea</taxon>
        <taxon>Oligostraca</taxon>
        <taxon>Ostracoda</taxon>
        <taxon>Podocopa</taxon>
        <taxon>Podocopida</taxon>
        <taxon>Cypridocopina</taxon>
        <taxon>Cypridoidea</taxon>
        <taxon>Cyprididae</taxon>
        <taxon>Notodromas</taxon>
    </lineage>
</organism>
<sequence length="484" mass="54031">RKEQGKVLVHCKMGISRSASVVVAYAMKWHGWSLSQSQEFVKQKRTCVKPNENFLKQLEIYEGILDASKHRHNSLWRSVSESSLRCNEKSRRTSCSNAVRKVKNFLCVSDESRRNPKGKKTLVPPPSTTTTTTKTDEPRPKSWTSQDDSASTKRALRQLSDTGMDVSDGISAKPRPRSYTDSSKRKTSVSRPLRNVFWPFRAGESYSVSPNKVVHLDNPPDKVLPEGIVRSSSVKDRISELENCQVNVPAVKCCEDLPDHTGLVQTLANQFEAKGKSLEEGSSGQTYCAKVVLKQSLPRGHRDPFSAQVDKVFDREERRKARDPHPDPIRVNVILPPQVAALKSHSPSRQSSFGSVDSAIVVSSSVCSENPSRQSSWGSCDTQRVPVTPPPPRHPGKRHRWVNNAMVLKEAESEYKPRESIESSAKRRSASVPKFRKGVLPMQERKSSLGCLSKEEIVKCDNDENFLPGDDVVPSNNNPSYGTM</sequence>
<feature type="domain" description="Tyrosine-protein phosphatase" evidence="4">
    <location>
        <begin position="1"/>
        <end position="67"/>
    </location>
</feature>
<dbReference type="PROSITE" id="PS50056">
    <property type="entry name" value="TYR_PHOSPHATASE_2"/>
    <property type="match status" value="1"/>
</dbReference>
<feature type="compositionally biased region" description="Polar residues" evidence="3">
    <location>
        <begin position="474"/>
        <end position="484"/>
    </location>
</feature>
<protein>
    <submittedName>
        <fullName evidence="6">Uncharacterized protein</fullName>
    </submittedName>
</protein>
<dbReference type="EMBL" id="OA883025">
    <property type="protein sequence ID" value="CAD7277723.1"/>
    <property type="molecule type" value="Genomic_DNA"/>
</dbReference>
<dbReference type="InterPro" id="IPR016130">
    <property type="entry name" value="Tyr_Pase_AS"/>
</dbReference>
<keyword evidence="1" id="KW-0378">Hydrolase</keyword>
<evidence type="ECO:0000259" key="5">
    <source>
        <dbReference type="PROSITE" id="PS50056"/>
    </source>
</evidence>
<gene>
    <name evidence="6" type="ORF">NMOB1V02_LOCUS5450</name>
</gene>
<dbReference type="PROSITE" id="PS50054">
    <property type="entry name" value="TYR_PHOSPHATASE_DUAL"/>
    <property type="match status" value="1"/>
</dbReference>
<dbReference type="InterPro" id="IPR020422">
    <property type="entry name" value="TYR_PHOSPHATASE_DUAL_dom"/>
</dbReference>
<dbReference type="SUPFAM" id="SSF52799">
    <property type="entry name" value="(Phosphotyrosine protein) phosphatases II"/>
    <property type="match status" value="1"/>
</dbReference>